<accession>A0A8S5UJ86</accession>
<dbReference type="InterPro" id="IPR012340">
    <property type="entry name" value="NA-bd_OB-fold"/>
</dbReference>
<dbReference type="InterPro" id="IPR011344">
    <property type="entry name" value="ssDNA-bd"/>
</dbReference>
<organism evidence="3">
    <name type="scientific">Siphoviridae sp. ctTDf8</name>
    <dbReference type="NCBI Taxonomy" id="2825517"/>
    <lineage>
        <taxon>Viruses</taxon>
        <taxon>Duplodnaviria</taxon>
        <taxon>Heunggongvirae</taxon>
        <taxon>Uroviricota</taxon>
        <taxon>Caudoviricetes</taxon>
    </lineage>
</organism>
<dbReference type="GO" id="GO:0009295">
    <property type="term" value="C:nucleoid"/>
    <property type="evidence" value="ECO:0007669"/>
    <property type="project" value="TreeGrafter"/>
</dbReference>
<dbReference type="NCBIfam" id="TIGR00621">
    <property type="entry name" value="ssb"/>
    <property type="match status" value="1"/>
</dbReference>
<dbReference type="PROSITE" id="PS50935">
    <property type="entry name" value="SSB"/>
    <property type="match status" value="1"/>
</dbReference>
<sequence>MLNKVVFQGRFTADPELKQTQSGVSYCKFTAAWSEKYKEVETQCFLECSSWRQNAEFISKYFKKGDQVIVEGRLVTNKWQDKDGNNRTTIVCEVDKCHFCGSKSGSQGAENNSATTYHVSPQNAATGASEASVVAPQFEIVDDKLPF</sequence>
<dbReference type="PIRSF" id="PIRSF002070">
    <property type="entry name" value="SSB"/>
    <property type="match status" value="1"/>
</dbReference>
<dbReference type="InterPro" id="IPR000424">
    <property type="entry name" value="Primosome_PriB/ssb"/>
</dbReference>
<protein>
    <recommendedName>
        <fullName evidence="2">Single-stranded DNA-binding protein</fullName>
    </recommendedName>
</protein>
<dbReference type="GO" id="GO:0003697">
    <property type="term" value="F:single-stranded DNA binding"/>
    <property type="evidence" value="ECO:0007669"/>
    <property type="project" value="InterPro"/>
</dbReference>
<dbReference type="PANTHER" id="PTHR10302:SF27">
    <property type="entry name" value="SINGLE-STRANDED DNA-BINDING PROTEIN"/>
    <property type="match status" value="1"/>
</dbReference>
<dbReference type="PANTHER" id="PTHR10302">
    <property type="entry name" value="SINGLE-STRANDED DNA-BINDING PROTEIN"/>
    <property type="match status" value="1"/>
</dbReference>
<evidence type="ECO:0000313" key="3">
    <source>
        <dbReference type="EMBL" id="DAF94466.1"/>
    </source>
</evidence>
<dbReference type="SUPFAM" id="SSF50249">
    <property type="entry name" value="Nucleic acid-binding proteins"/>
    <property type="match status" value="1"/>
</dbReference>
<keyword evidence="1 2" id="KW-0238">DNA-binding</keyword>
<evidence type="ECO:0000256" key="2">
    <source>
        <dbReference type="PIRNR" id="PIRNR002070"/>
    </source>
</evidence>
<evidence type="ECO:0000256" key="1">
    <source>
        <dbReference type="ARBA" id="ARBA00023125"/>
    </source>
</evidence>
<name>A0A8S5UJ86_9CAUD</name>
<dbReference type="Pfam" id="PF00436">
    <property type="entry name" value="SSB"/>
    <property type="match status" value="1"/>
</dbReference>
<dbReference type="HAMAP" id="MF_00984">
    <property type="entry name" value="SSB"/>
    <property type="match status" value="1"/>
</dbReference>
<dbReference type="CDD" id="cd04496">
    <property type="entry name" value="SSB_OBF"/>
    <property type="match status" value="1"/>
</dbReference>
<dbReference type="GO" id="GO:0006260">
    <property type="term" value="P:DNA replication"/>
    <property type="evidence" value="ECO:0007669"/>
    <property type="project" value="InterPro"/>
</dbReference>
<dbReference type="Gene3D" id="2.40.50.140">
    <property type="entry name" value="Nucleic acid-binding proteins"/>
    <property type="match status" value="1"/>
</dbReference>
<dbReference type="EMBL" id="BK016093">
    <property type="protein sequence ID" value="DAF94466.1"/>
    <property type="molecule type" value="Genomic_DNA"/>
</dbReference>
<proteinExistence type="inferred from homology"/>
<reference evidence="3" key="1">
    <citation type="journal article" date="2021" name="Proc. Natl. Acad. Sci. U.S.A.">
        <title>A Catalog of Tens of Thousands of Viruses from Human Metagenomes Reveals Hidden Associations with Chronic Diseases.</title>
        <authorList>
            <person name="Tisza M.J."/>
            <person name="Buck C.B."/>
        </authorList>
    </citation>
    <scope>NUCLEOTIDE SEQUENCE</scope>
    <source>
        <strain evidence="3">CtTDf8</strain>
    </source>
</reference>